<reference evidence="3" key="1">
    <citation type="submission" date="2022-10" db="EMBL/GenBank/DDBJ databases">
        <title>Novel sulphate-reducing endosymbionts in the free-living metamonad Anaeramoeba.</title>
        <authorList>
            <person name="Jerlstrom-Hultqvist J."/>
            <person name="Cepicka I."/>
            <person name="Gallot-Lavallee L."/>
            <person name="Salas-Leiva D."/>
            <person name="Curtis B.A."/>
            <person name="Zahonova K."/>
            <person name="Pipaliya S."/>
            <person name="Dacks J."/>
            <person name="Roger A.J."/>
        </authorList>
    </citation>
    <scope>NUCLEOTIDE SEQUENCE</scope>
    <source>
        <strain evidence="3">BMAN</strain>
    </source>
</reference>
<dbReference type="GO" id="GO:0005096">
    <property type="term" value="F:GTPase activator activity"/>
    <property type="evidence" value="ECO:0007669"/>
    <property type="project" value="UniProtKB-KW"/>
</dbReference>
<evidence type="ECO:0000256" key="1">
    <source>
        <dbReference type="ARBA" id="ARBA00022468"/>
    </source>
</evidence>
<evidence type="ECO:0000313" key="3">
    <source>
        <dbReference type="EMBL" id="KAJ5066122.1"/>
    </source>
</evidence>
<dbReference type="InterPro" id="IPR000198">
    <property type="entry name" value="RhoGAP_dom"/>
</dbReference>
<dbReference type="EMBL" id="JAPDFW010000147">
    <property type="protein sequence ID" value="KAJ5066122.1"/>
    <property type="molecule type" value="Genomic_DNA"/>
</dbReference>
<dbReference type="PANTHER" id="PTHR23177">
    <property type="entry name" value="MKIAA1688 PROTEIN"/>
    <property type="match status" value="1"/>
</dbReference>
<dbReference type="CDD" id="cd00159">
    <property type="entry name" value="RhoGAP"/>
    <property type="match status" value="1"/>
</dbReference>
<proteinExistence type="predicted"/>
<protein>
    <submittedName>
        <fullName evidence="3">Rho gtpase-activating protein gaca</fullName>
    </submittedName>
</protein>
<dbReference type="OrthoDB" id="185175at2759"/>
<dbReference type="Pfam" id="PF00620">
    <property type="entry name" value="RhoGAP"/>
    <property type="match status" value="1"/>
</dbReference>
<dbReference type="PANTHER" id="PTHR23177:SF35">
    <property type="entry name" value="RHO GTPASE-ACTIVATING PROTEIN GACA"/>
    <property type="match status" value="1"/>
</dbReference>
<dbReference type="InterPro" id="IPR008936">
    <property type="entry name" value="Rho_GTPase_activation_prot"/>
</dbReference>
<dbReference type="Gene3D" id="1.10.555.10">
    <property type="entry name" value="Rho GTPase activation protein"/>
    <property type="match status" value="1"/>
</dbReference>
<dbReference type="SUPFAM" id="SSF48350">
    <property type="entry name" value="GTPase activation domain, GAP"/>
    <property type="match status" value="1"/>
</dbReference>
<name>A0A9Q0L4S4_ANAIG</name>
<keyword evidence="1" id="KW-0343">GTPase activation</keyword>
<comment type="caution">
    <text evidence="3">The sequence shown here is derived from an EMBL/GenBank/DDBJ whole genome shotgun (WGS) entry which is preliminary data.</text>
</comment>
<dbReference type="SMART" id="SM00324">
    <property type="entry name" value="RhoGAP"/>
    <property type="match status" value="1"/>
</dbReference>
<keyword evidence="4" id="KW-1185">Reference proteome</keyword>
<accession>A0A9Q0L4S4</accession>
<dbReference type="InterPro" id="IPR044785">
    <property type="entry name" value="RopGAP1-5"/>
</dbReference>
<dbReference type="GO" id="GO:0007165">
    <property type="term" value="P:signal transduction"/>
    <property type="evidence" value="ECO:0007669"/>
    <property type="project" value="InterPro"/>
</dbReference>
<dbReference type="PROSITE" id="PS50238">
    <property type="entry name" value="RHOGAP"/>
    <property type="match status" value="1"/>
</dbReference>
<evidence type="ECO:0000259" key="2">
    <source>
        <dbReference type="PROSITE" id="PS50238"/>
    </source>
</evidence>
<feature type="domain" description="Rho-GAP" evidence="2">
    <location>
        <begin position="225"/>
        <end position="410"/>
    </location>
</feature>
<organism evidence="3 4">
    <name type="scientific">Anaeramoeba ignava</name>
    <name type="common">Anaerobic marine amoeba</name>
    <dbReference type="NCBI Taxonomy" id="1746090"/>
    <lineage>
        <taxon>Eukaryota</taxon>
        <taxon>Metamonada</taxon>
        <taxon>Anaeramoebidae</taxon>
        <taxon>Anaeramoeba</taxon>
    </lineage>
</organism>
<sequence>MSISAEIDALLDQFPKPPKTEIIRNEPQESIVVGVFYSPSEDKEAHLYDPVKMEKYCRLCKGVLGSEIRSEMLNTIFETSQIEEVAKLQSHAHEFLIHKMNLKKKKKAKDSNIGDIEISKFKLTFGLSVEDPPPINKELHESFTITAKKSKIKFDIVCPKAEPDKFELKVEPLSGYAQTKNLIEVKITLKIIAPQTFKKMIIIDVEGLQYFLPIFLQTEKSIFGSPLEDLTFVQDGDYYVPEVLVNMKNFLYENDGLLLEGIFRVSGTENEVIKIKSQINNGTFKSTKDVHCISNIIKIFFRSLPHRVLNDIPEDRILLLGDQEECWNEIQTLTPKNKDLFMWLLDILCDVITYTETNRMTSRSIAIVIAPNLYESKEDGQNSDPLRALNISQRVVNLLQLAIQKRGELRGLNIR</sequence>
<dbReference type="Proteomes" id="UP001149090">
    <property type="component" value="Unassembled WGS sequence"/>
</dbReference>
<evidence type="ECO:0000313" key="4">
    <source>
        <dbReference type="Proteomes" id="UP001149090"/>
    </source>
</evidence>
<dbReference type="AlphaFoldDB" id="A0A9Q0L4S4"/>
<gene>
    <name evidence="3" type="ORF">M0811_03455</name>
</gene>